<name>A0A5A9PM05_9TELE</name>
<keyword evidence="2" id="KW-1185">Reference proteome</keyword>
<organism evidence="1 2">
    <name type="scientific">Triplophysa tibetana</name>
    <dbReference type="NCBI Taxonomy" id="1572043"/>
    <lineage>
        <taxon>Eukaryota</taxon>
        <taxon>Metazoa</taxon>
        <taxon>Chordata</taxon>
        <taxon>Craniata</taxon>
        <taxon>Vertebrata</taxon>
        <taxon>Euteleostomi</taxon>
        <taxon>Actinopterygii</taxon>
        <taxon>Neopterygii</taxon>
        <taxon>Teleostei</taxon>
        <taxon>Ostariophysi</taxon>
        <taxon>Cypriniformes</taxon>
        <taxon>Nemacheilidae</taxon>
        <taxon>Triplophysa</taxon>
    </lineage>
</organism>
<reference evidence="1 2" key="1">
    <citation type="journal article" date="2019" name="Mol. Ecol. Resour.">
        <title>Chromosome-level genome assembly of Triplophysa tibetana, a fish adapted to the harsh high-altitude environment of the Tibetan Plateau.</title>
        <authorList>
            <person name="Yang X."/>
            <person name="Liu H."/>
            <person name="Ma Z."/>
            <person name="Zou Y."/>
            <person name="Zou M."/>
            <person name="Mao Y."/>
            <person name="Li X."/>
            <person name="Wang H."/>
            <person name="Chen T."/>
            <person name="Wang W."/>
            <person name="Yang R."/>
        </authorList>
    </citation>
    <scope>NUCLEOTIDE SEQUENCE [LARGE SCALE GENOMIC DNA]</scope>
    <source>
        <strain evidence="1">TTIB1903HZAU</strain>
        <tissue evidence="1">Muscle</tissue>
    </source>
</reference>
<sequence length="124" mass="13688">MLLHFRTSPFGQADVYSVAKQQAACALEWAYLAFGERVRKREKAKEGSQNSLFSRFDGLPHIPVALAFVVELDLLAPNRTHLVLGGLRSPLSTPHIPPQSIRIPDEIQLLSQGQLLSDSTGIQL</sequence>
<evidence type="ECO:0000313" key="2">
    <source>
        <dbReference type="Proteomes" id="UP000324632"/>
    </source>
</evidence>
<comment type="caution">
    <text evidence="1">The sequence shown here is derived from an EMBL/GenBank/DDBJ whole genome shotgun (WGS) entry which is preliminary data.</text>
</comment>
<evidence type="ECO:0000313" key="1">
    <source>
        <dbReference type="EMBL" id="KAA0723354.1"/>
    </source>
</evidence>
<protein>
    <submittedName>
        <fullName evidence="1">Uncharacterized protein</fullName>
    </submittedName>
</protein>
<gene>
    <name evidence="1" type="ORF">E1301_Tti012711</name>
</gene>
<dbReference type="EMBL" id="SOYY01000003">
    <property type="protein sequence ID" value="KAA0723354.1"/>
    <property type="molecule type" value="Genomic_DNA"/>
</dbReference>
<accession>A0A5A9PM05</accession>
<proteinExistence type="predicted"/>
<dbReference type="Proteomes" id="UP000324632">
    <property type="component" value="Chromosome 3"/>
</dbReference>
<dbReference type="AlphaFoldDB" id="A0A5A9PM05"/>